<evidence type="ECO:0000259" key="6">
    <source>
        <dbReference type="Pfam" id="PF00696"/>
    </source>
</evidence>
<dbReference type="RefSeq" id="WP_207566699.1">
    <property type="nucleotide sequence ID" value="NZ_CP071446.1"/>
</dbReference>
<dbReference type="NCBIfam" id="TIGR00746">
    <property type="entry name" value="arcC"/>
    <property type="match status" value="1"/>
</dbReference>
<evidence type="ECO:0000256" key="4">
    <source>
        <dbReference type="NCBIfam" id="TIGR00746"/>
    </source>
</evidence>
<evidence type="ECO:0000313" key="8">
    <source>
        <dbReference type="Proteomes" id="UP000671862"/>
    </source>
</evidence>
<reference evidence="7 8" key="1">
    <citation type="submission" date="2021-03" db="EMBL/GenBank/DDBJ databases">
        <title>Thermosipho ferrireducens sp.nov., an anaerobic thermophilic iron-reducing bacterium isolated from a deep-sea hydrothermal sulfide deposits.</title>
        <authorList>
            <person name="Zeng X."/>
            <person name="Chen Y."/>
            <person name="Shao Z."/>
        </authorList>
    </citation>
    <scope>NUCLEOTIDE SEQUENCE [LARGE SCALE GENOMIC DNA]</scope>
    <source>
        <strain evidence="7 8">JL129W03</strain>
    </source>
</reference>
<dbReference type="Gene3D" id="3.40.1160.10">
    <property type="entry name" value="Acetylglutamate kinase-like"/>
    <property type="match status" value="1"/>
</dbReference>
<protein>
    <recommendedName>
        <fullName evidence="4 5">Carbamate kinase</fullName>
    </recommendedName>
</protein>
<evidence type="ECO:0000256" key="2">
    <source>
        <dbReference type="ARBA" id="ARBA00022679"/>
    </source>
</evidence>
<dbReference type="GO" id="GO:0008804">
    <property type="term" value="F:carbamate kinase activity"/>
    <property type="evidence" value="ECO:0007669"/>
    <property type="project" value="UniProtKB-EC"/>
</dbReference>
<evidence type="ECO:0000313" key="7">
    <source>
        <dbReference type="EMBL" id="QTA37978.1"/>
    </source>
</evidence>
<keyword evidence="8" id="KW-1185">Reference proteome</keyword>
<dbReference type="PANTHER" id="PTHR30409">
    <property type="entry name" value="CARBAMATE KINASE"/>
    <property type="match status" value="1"/>
</dbReference>
<keyword evidence="2 5" id="KW-0808">Transferase</keyword>
<dbReference type="InterPro" id="IPR003964">
    <property type="entry name" value="Carb_kinase"/>
</dbReference>
<dbReference type="NCBIfam" id="NF009008">
    <property type="entry name" value="PRK12354.1"/>
    <property type="match status" value="1"/>
</dbReference>
<proteinExistence type="inferred from homology"/>
<dbReference type="Pfam" id="PF00696">
    <property type="entry name" value="AA_kinase"/>
    <property type="match status" value="1"/>
</dbReference>
<dbReference type="InterPro" id="IPR036393">
    <property type="entry name" value="AceGlu_kinase-like_sf"/>
</dbReference>
<evidence type="ECO:0000256" key="5">
    <source>
        <dbReference type="PIRNR" id="PIRNR000723"/>
    </source>
</evidence>
<evidence type="ECO:0000256" key="1">
    <source>
        <dbReference type="ARBA" id="ARBA00011066"/>
    </source>
</evidence>
<dbReference type="SUPFAM" id="SSF53633">
    <property type="entry name" value="Carbamate kinase-like"/>
    <property type="match status" value="1"/>
</dbReference>
<evidence type="ECO:0000256" key="3">
    <source>
        <dbReference type="ARBA" id="ARBA00022777"/>
    </source>
</evidence>
<accession>A0ABX7S5X7</accession>
<dbReference type="PANTHER" id="PTHR30409:SF1">
    <property type="entry name" value="CARBAMATE KINASE-RELATED"/>
    <property type="match status" value="1"/>
</dbReference>
<keyword evidence="3 5" id="KW-0418">Kinase</keyword>
<organism evidence="7 8">
    <name type="scientific">Thermosipho ferrireducens</name>
    <dbReference type="NCBI Taxonomy" id="2571116"/>
    <lineage>
        <taxon>Bacteria</taxon>
        <taxon>Thermotogati</taxon>
        <taxon>Thermotogota</taxon>
        <taxon>Thermotogae</taxon>
        <taxon>Thermotogales</taxon>
        <taxon>Fervidobacteriaceae</taxon>
        <taxon>Thermosipho</taxon>
    </lineage>
</organism>
<sequence length="312" mass="33843">MKKLAVVAIGGNAVNRPGEKPTAENMFKNLEQTAAFLVRMLDEFDIAITHGNGPQVGNLLVQQDIAKDKIPPFPIDVNDAQTQGSLGYMIAQSLKNELKKHGKDLQIAAVVTQIVVDKDDPAFKNPTKPVGPFYSEEEAKKLAEEKGWVIVEDAGRGWRRVVPSPKPLDIIEKDVIKLLLQNDIIVIGAGGGGIPVVKENDIIKGVEAVIDKDRASALLAKEIGADVLIILTGVEKVCLNFGKPDEKPLNIIKVSEAKKYLDEGHFPKGSMGPKIEAAIDFVESTGKECIITDMKALDRALRGETGTRIVKE</sequence>
<dbReference type="CDD" id="cd04235">
    <property type="entry name" value="AAK_CK"/>
    <property type="match status" value="1"/>
</dbReference>
<name>A0ABX7S5X7_9BACT</name>
<comment type="similarity">
    <text evidence="1 5">Belongs to the carbamate kinase family.</text>
</comment>
<dbReference type="PRINTS" id="PR01469">
    <property type="entry name" value="CARBMTKINASE"/>
</dbReference>
<gene>
    <name evidence="7" type="primary">arcC</name>
    <name evidence="7" type="ORF">JYK00_09735</name>
</gene>
<dbReference type="PIRSF" id="PIRSF000723">
    <property type="entry name" value="Carbamate_kin"/>
    <property type="match status" value="1"/>
</dbReference>
<feature type="domain" description="Aspartate/glutamate/uridylate kinase" evidence="6">
    <location>
        <begin position="3"/>
        <end position="293"/>
    </location>
</feature>
<dbReference type="Proteomes" id="UP000671862">
    <property type="component" value="Chromosome"/>
</dbReference>
<dbReference type="NCBIfam" id="NF009007">
    <property type="entry name" value="PRK12352.1"/>
    <property type="match status" value="1"/>
</dbReference>
<dbReference type="EMBL" id="CP071446">
    <property type="protein sequence ID" value="QTA37978.1"/>
    <property type="molecule type" value="Genomic_DNA"/>
</dbReference>
<dbReference type="InterPro" id="IPR001048">
    <property type="entry name" value="Asp/Glu/Uridylate_kinase"/>
</dbReference>